<evidence type="ECO:0000256" key="1">
    <source>
        <dbReference type="SAM" id="MobiDB-lite"/>
    </source>
</evidence>
<dbReference type="EMBL" id="OU466859">
    <property type="protein sequence ID" value="CAH2052713.1"/>
    <property type="molecule type" value="Genomic_DNA"/>
</dbReference>
<dbReference type="AlphaFoldDB" id="A0AAU9RXS9"/>
<protein>
    <submittedName>
        <fullName evidence="2">Uncharacterized protein</fullName>
    </submittedName>
</protein>
<reference evidence="2 3" key="1">
    <citation type="submission" date="2022-03" db="EMBL/GenBank/DDBJ databases">
        <authorList>
            <person name="Nunn A."/>
            <person name="Chopra R."/>
            <person name="Nunn A."/>
            <person name="Contreras Garrido A."/>
        </authorList>
    </citation>
    <scope>NUCLEOTIDE SEQUENCE [LARGE SCALE GENOMIC DNA]</scope>
</reference>
<sequence>MPSSRSHHSHVSPTPPPKPQRSPTVTPHQFSLEEAVNSRDQRPALERMALTFRRDHSPVTREGTSDSGRLQDVAIQYLEETISAQSVGMRIPSSSRILLNGVTAIRNLSPIRTLNEDKLHVSLRLGPLTYAGSSSVRSRSRTKIHLLQDGGEEKELSSNLEKARQQESSTGS</sequence>
<accession>A0AAU9RXS9</accession>
<evidence type="ECO:0000313" key="3">
    <source>
        <dbReference type="Proteomes" id="UP000836841"/>
    </source>
</evidence>
<evidence type="ECO:0000313" key="2">
    <source>
        <dbReference type="EMBL" id="CAH2052713.1"/>
    </source>
</evidence>
<feature type="compositionally biased region" description="Basic and acidic residues" evidence="1">
    <location>
        <begin position="151"/>
        <end position="165"/>
    </location>
</feature>
<gene>
    <name evidence="2" type="ORF">TAV2_LOCUS9233</name>
</gene>
<feature type="region of interest" description="Disordered" evidence="1">
    <location>
        <begin position="1"/>
        <end position="27"/>
    </location>
</feature>
<keyword evidence="3" id="KW-1185">Reference proteome</keyword>
<name>A0AAU9RXS9_THLAR</name>
<feature type="region of interest" description="Disordered" evidence="1">
    <location>
        <begin position="148"/>
        <end position="172"/>
    </location>
</feature>
<proteinExistence type="predicted"/>
<organism evidence="2 3">
    <name type="scientific">Thlaspi arvense</name>
    <name type="common">Field penny-cress</name>
    <dbReference type="NCBI Taxonomy" id="13288"/>
    <lineage>
        <taxon>Eukaryota</taxon>
        <taxon>Viridiplantae</taxon>
        <taxon>Streptophyta</taxon>
        <taxon>Embryophyta</taxon>
        <taxon>Tracheophyta</taxon>
        <taxon>Spermatophyta</taxon>
        <taxon>Magnoliopsida</taxon>
        <taxon>eudicotyledons</taxon>
        <taxon>Gunneridae</taxon>
        <taxon>Pentapetalae</taxon>
        <taxon>rosids</taxon>
        <taxon>malvids</taxon>
        <taxon>Brassicales</taxon>
        <taxon>Brassicaceae</taxon>
        <taxon>Thlaspideae</taxon>
        <taxon>Thlaspi</taxon>
    </lineage>
</organism>
<feature type="compositionally biased region" description="Basic residues" evidence="1">
    <location>
        <begin position="1"/>
        <end position="10"/>
    </location>
</feature>
<dbReference type="Proteomes" id="UP000836841">
    <property type="component" value="Chromosome 3"/>
</dbReference>